<dbReference type="Proteomes" id="UP000703295">
    <property type="component" value="Unassembled WGS sequence"/>
</dbReference>
<evidence type="ECO:0000259" key="3">
    <source>
        <dbReference type="Pfam" id="PF13439"/>
    </source>
</evidence>
<dbReference type="Pfam" id="PF13439">
    <property type="entry name" value="Glyco_transf_4"/>
    <property type="match status" value="1"/>
</dbReference>
<gene>
    <name evidence="4" type="ORF">H6A31_06780</name>
</gene>
<organism evidence="4 5">
    <name type="scientific">Bacteroides mediterraneensis</name>
    <dbReference type="NCBI Taxonomy" id="1841856"/>
    <lineage>
        <taxon>Bacteria</taxon>
        <taxon>Pseudomonadati</taxon>
        <taxon>Bacteroidota</taxon>
        <taxon>Bacteroidia</taxon>
        <taxon>Bacteroidales</taxon>
        <taxon>Bacteroidaceae</taxon>
        <taxon>Bacteroides</taxon>
    </lineage>
</organism>
<comment type="caution">
    <text evidence="4">The sequence shown here is derived from an EMBL/GenBank/DDBJ whole genome shotgun (WGS) entry which is preliminary data.</text>
</comment>
<evidence type="ECO:0000313" key="4">
    <source>
        <dbReference type="EMBL" id="MBM6758387.1"/>
    </source>
</evidence>
<dbReference type="Gene3D" id="3.40.50.2000">
    <property type="entry name" value="Glycogen Phosphorylase B"/>
    <property type="match status" value="2"/>
</dbReference>
<dbReference type="PANTHER" id="PTHR46401">
    <property type="entry name" value="GLYCOSYLTRANSFERASE WBBK-RELATED"/>
    <property type="match status" value="1"/>
</dbReference>
<keyword evidence="1" id="KW-0808">Transferase</keyword>
<protein>
    <submittedName>
        <fullName evidence="4">Glycosyltransferase family 4 protein</fullName>
    </submittedName>
</protein>
<accession>A0ABS2EUS3</accession>
<dbReference type="InterPro" id="IPR028098">
    <property type="entry name" value="Glyco_trans_4-like_N"/>
</dbReference>
<feature type="domain" description="Glycosyltransferase subfamily 4-like N-terminal" evidence="3">
    <location>
        <begin position="39"/>
        <end position="182"/>
    </location>
</feature>
<dbReference type="RefSeq" id="WP_204475579.1">
    <property type="nucleotide sequence ID" value="NZ_JACJJW010000014.1"/>
</dbReference>
<sequence length="379" mass="43927">MRIGFDAKRAVQNFTGLGNYSRYLIEILYRFYPENEYLLYAPRIRSNPPFNRLRSVCPALHCISPKGIWEKCRSIWRSIGITYNLEKDHVTIYHGLSNELPLNIRKASHTKSVVTIHDLIFLRYPQCYPFIDRLIYTYKFRKACQDADAIIAISQCTRRDIIQYFGIDERKIRVIYQGCDESFTHPAEERLKKEARTKYHLPARYILCVGSIEERKNALLAVEAMIGVPEDLHLVLVGKRTHYTNQIDAFISAHQLEKRVHLLHNVTFQYLPAIYQQAEIFVYPSRFEGFGIPIIEALHSGVPVIAATGSCLEEAGGPDSIYVHPDDKEGMKEAINTLLNQPEKKQYLIEQGLKYVTRFSEKKQADELISLYYSLIEEK</sequence>
<dbReference type="EMBL" id="JACJJW010000014">
    <property type="protein sequence ID" value="MBM6758387.1"/>
    <property type="molecule type" value="Genomic_DNA"/>
</dbReference>
<dbReference type="SUPFAM" id="SSF53756">
    <property type="entry name" value="UDP-Glycosyltransferase/glycogen phosphorylase"/>
    <property type="match status" value="1"/>
</dbReference>
<dbReference type="CDD" id="cd03809">
    <property type="entry name" value="GT4_MtfB-like"/>
    <property type="match status" value="1"/>
</dbReference>
<name>A0ABS2EUS3_9BACE</name>
<proteinExistence type="predicted"/>
<feature type="domain" description="Glycosyl transferase family 1" evidence="2">
    <location>
        <begin position="203"/>
        <end position="353"/>
    </location>
</feature>
<evidence type="ECO:0000256" key="1">
    <source>
        <dbReference type="ARBA" id="ARBA00022679"/>
    </source>
</evidence>
<dbReference type="PANTHER" id="PTHR46401:SF2">
    <property type="entry name" value="GLYCOSYLTRANSFERASE WBBK-RELATED"/>
    <property type="match status" value="1"/>
</dbReference>
<dbReference type="Pfam" id="PF00534">
    <property type="entry name" value="Glycos_transf_1"/>
    <property type="match status" value="1"/>
</dbReference>
<dbReference type="InterPro" id="IPR001296">
    <property type="entry name" value="Glyco_trans_1"/>
</dbReference>
<reference evidence="4 5" key="1">
    <citation type="journal article" date="2021" name="Sci. Rep.">
        <title>The distribution of antibiotic resistance genes in chicken gut microbiota commensals.</title>
        <authorList>
            <person name="Juricova H."/>
            <person name="Matiasovicova J."/>
            <person name="Kubasova T."/>
            <person name="Cejkova D."/>
            <person name="Rychlik I."/>
        </authorList>
    </citation>
    <scope>NUCLEOTIDE SEQUENCE [LARGE SCALE GENOMIC DNA]</scope>
    <source>
        <strain evidence="4 5">An801</strain>
    </source>
</reference>
<evidence type="ECO:0000313" key="5">
    <source>
        <dbReference type="Proteomes" id="UP000703295"/>
    </source>
</evidence>
<evidence type="ECO:0000259" key="2">
    <source>
        <dbReference type="Pfam" id="PF00534"/>
    </source>
</evidence>
<keyword evidence="5" id="KW-1185">Reference proteome</keyword>